<dbReference type="GO" id="GO:0006355">
    <property type="term" value="P:regulation of DNA-templated transcription"/>
    <property type="evidence" value="ECO:0007669"/>
    <property type="project" value="InterPro"/>
</dbReference>
<dbReference type="InterPro" id="IPR038296">
    <property type="entry name" value="ParD_sf"/>
</dbReference>
<comment type="caution">
    <text evidence="4">The sequence shown here is derived from an EMBL/GenBank/DDBJ whole genome shotgun (WGS) entry which is preliminary data.</text>
</comment>
<accession>A0A2S6NF13</accession>
<dbReference type="PANTHER" id="PTHR36582:SF2">
    <property type="entry name" value="ANTITOXIN PARD"/>
    <property type="match status" value="1"/>
</dbReference>
<dbReference type="RefSeq" id="WP_104506311.1">
    <property type="nucleotide sequence ID" value="NZ_NHSJ01000026.1"/>
</dbReference>
<evidence type="ECO:0000256" key="1">
    <source>
        <dbReference type="ARBA" id="ARBA00008580"/>
    </source>
</evidence>
<keyword evidence="2" id="KW-1277">Toxin-antitoxin system</keyword>
<dbReference type="SUPFAM" id="SSF47598">
    <property type="entry name" value="Ribbon-helix-helix"/>
    <property type="match status" value="1"/>
</dbReference>
<evidence type="ECO:0000256" key="2">
    <source>
        <dbReference type="ARBA" id="ARBA00022649"/>
    </source>
</evidence>
<dbReference type="NCBIfam" id="TIGR02606">
    <property type="entry name" value="antidote_CC2985"/>
    <property type="match status" value="1"/>
</dbReference>
<dbReference type="Proteomes" id="UP000239089">
    <property type="component" value="Unassembled WGS sequence"/>
</dbReference>
<gene>
    <name evidence="4" type="ORF">CCR94_02495</name>
</gene>
<dbReference type="Pfam" id="PF03693">
    <property type="entry name" value="ParD_antitoxin"/>
    <property type="match status" value="1"/>
</dbReference>
<protein>
    <submittedName>
        <fullName evidence="4">CopG family transcriptional regulator</fullName>
    </submittedName>
</protein>
<dbReference type="OrthoDB" id="9815501at2"/>
<comment type="similarity">
    <text evidence="1">Belongs to the ParD antitoxin family.</text>
</comment>
<dbReference type="AlphaFoldDB" id="A0A2S6NF13"/>
<organism evidence="4 5">
    <name type="scientific">Rhodoblastus sphagnicola</name>
    <dbReference type="NCBI Taxonomy" id="333368"/>
    <lineage>
        <taxon>Bacteria</taxon>
        <taxon>Pseudomonadati</taxon>
        <taxon>Pseudomonadota</taxon>
        <taxon>Alphaproteobacteria</taxon>
        <taxon>Hyphomicrobiales</taxon>
        <taxon>Rhodoblastaceae</taxon>
        <taxon>Rhodoblastus</taxon>
    </lineage>
</organism>
<dbReference type="PANTHER" id="PTHR36582">
    <property type="entry name" value="ANTITOXIN PARD"/>
    <property type="match status" value="1"/>
</dbReference>
<proteinExistence type="inferred from homology"/>
<name>A0A2S6NF13_9HYPH</name>
<evidence type="ECO:0000256" key="3">
    <source>
        <dbReference type="SAM" id="MobiDB-lite"/>
    </source>
</evidence>
<evidence type="ECO:0000313" key="5">
    <source>
        <dbReference type="Proteomes" id="UP000239089"/>
    </source>
</evidence>
<sequence>MASSYTLGSHFEGFVRSLVQSGRYASASEVMRDGLRLVEEREKMRAAKLEALRSDIRAGLDSGPSEPLDITEIKAAARSQRQSAKTAPSHGK</sequence>
<reference evidence="4 5" key="1">
    <citation type="journal article" date="2018" name="Arch. Microbiol.">
        <title>New insights into the metabolic potential of the phototrophic purple bacterium Rhodopila globiformis DSM 161(T) from its draft genome sequence and evidence for a vanadium-dependent nitrogenase.</title>
        <authorList>
            <person name="Imhoff J.F."/>
            <person name="Rahn T."/>
            <person name="Kunzel S."/>
            <person name="Neulinger S.C."/>
        </authorList>
    </citation>
    <scope>NUCLEOTIDE SEQUENCE [LARGE SCALE GENOMIC DNA]</scope>
    <source>
        <strain evidence="4 5">DSM 16996</strain>
    </source>
</reference>
<keyword evidence="5" id="KW-1185">Reference proteome</keyword>
<feature type="region of interest" description="Disordered" evidence="3">
    <location>
        <begin position="58"/>
        <end position="92"/>
    </location>
</feature>
<dbReference type="InterPro" id="IPR022789">
    <property type="entry name" value="ParD"/>
</dbReference>
<dbReference type="EMBL" id="NHSJ01000026">
    <property type="protein sequence ID" value="PPQ33206.1"/>
    <property type="molecule type" value="Genomic_DNA"/>
</dbReference>
<dbReference type="InterPro" id="IPR010985">
    <property type="entry name" value="Ribbon_hlx_hlx"/>
</dbReference>
<dbReference type="Gene3D" id="6.10.10.120">
    <property type="entry name" value="Antitoxin ParD1-like"/>
    <property type="match status" value="1"/>
</dbReference>
<evidence type="ECO:0000313" key="4">
    <source>
        <dbReference type="EMBL" id="PPQ33206.1"/>
    </source>
</evidence>